<dbReference type="GO" id="GO:0003700">
    <property type="term" value="F:DNA-binding transcription factor activity"/>
    <property type="evidence" value="ECO:0007669"/>
    <property type="project" value="InterPro"/>
</dbReference>
<evidence type="ECO:0000313" key="5">
    <source>
        <dbReference type="EMBL" id="BBH92306.1"/>
    </source>
</evidence>
<dbReference type="PROSITE" id="PS01124">
    <property type="entry name" value="HTH_ARAC_FAMILY_2"/>
    <property type="match status" value="1"/>
</dbReference>
<dbReference type="InterPro" id="IPR009057">
    <property type="entry name" value="Homeodomain-like_sf"/>
</dbReference>
<evidence type="ECO:0000256" key="2">
    <source>
        <dbReference type="ARBA" id="ARBA00023163"/>
    </source>
</evidence>
<proteinExistence type="predicted"/>
<keyword evidence="2" id="KW-0804">Transcription</keyword>
<evidence type="ECO:0000256" key="3">
    <source>
        <dbReference type="SAM" id="Coils"/>
    </source>
</evidence>
<accession>A0A455SXK4</accession>
<name>A0A455SXK4_9CHLR</name>
<dbReference type="Gene3D" id="1.10.10.60">
    <property type="entry name" value="Homeodomain-like"/>
    <property type="match status" value="1"/>
</dbReference>
<feature type="coiled-coil region" evidence="3">
    <location>
        <begin position="4"/>
        <end position="31"/>
    </location>
</feature>
<dbReference type="InterPro" id="IPR009594">
    <property type="entry name" value="Tscrpt_reg_HTH_AraC_N"/>
</dbReference>
<reference evidence="5" key="1">
    <citation type="submission" date="2018-12" db="EMBL/GenBank/DDBJ databases">
        <title>Novel natural products biosynthetic potential of the class Ktedonobacteria.</title>
        <authorList>
            <person name="Zheng Y."/>
            <person name="Saitou A."/>
            <person name="Wang C.M."/>
            <person name="Toyoda A."/>
            <person name="Minakuchi Y."/>
            <person name="Sekiguchi Y."/>
            <person name="Ueda K."/>
            <person name="Takano H."/>
            <person name="Sakai Y."/>
            <person name="Yokota A."/>
            <person name="Yabe S."/>
        </authorList>
    </citation>
    <scope>NUCLEOTIDE SEQUENCE</scope>
    <source>
        <strain evidence="5">A3-2</strain>
    </source>
</reference>
<dbReference type="EMBL" id="AP019377">
    <property type="protein sequence ID" value="BBH92306.1"/>
    <property type="molecule type" value="Genomic_DNA"/>
</dbReference>
<evidence type="ECO:0000259" key="4">
    <source>
        <dbReference type="PROSITE" id="PS01124"/>
    </source>
</evidence>
<dbReference type="SUPFAM" id="SSF46689">
    <property type="entry name" value="Homeodomain-like"/>
    <property type="match status" value="2"/>
</dbReference>
<keyword evidence="1" id="KW-0805">Transcription regulation</keyword>
<dbReference type="SMART" id="SM00342">
    <property type="entry name" value="HTH_ARAC"/>
    <property type="match status" value="1"/>
</dbReference>
<dbReference type="Pfam" id="PF12833">
    <property type="entry name" value="HTH_18"/>
    <property type="match status" value="1"/>
</dbReference>
<dbReference type="AlphaFoldDB" id="A0A455SXK4"/>
<evidence type="ECO:0000256" key="1">
    <source>
        <dbReference type="ARBA" id="ARBA00023015"/>
    </source>
</evidence>
<dbReference type="Pfam" id="PF06719">
    <property type="entry name" value="AraC_N"/>
    <property type="match status" value="1"/>
</dbReference>
<dbReference type="InterPro" id="IPR018060">
    <property type="entry name" value="HTH_AraC"/>
</dbReference>
<keyword evidence="3" id="KW-0175">Coiled coil</keyword>
<gene>
    <name evidence="5" type="ORF">KTA_05050</name>
</gene>
<dbReference type="GO" id="GO:0043565">
    <property type="term" value="F:sequence-specific DNA binding"/>
    <property type="evidence" value="ECO:0007669"/>
    <property type="project" value="InterPro"/>
</dbReference>
<dbReference type="PANTHER" id="PTHR43436:SF1">
    <property type="entry name" value="TRANSCRIPTIONAL REGULATORY PROTEIN"/>
    <property type="match status" value="1"/>
</dbReference>
<feature type="domain" description="HTH araC/xylS-type" evidence="4">
    <location>
        <begin position="209"/>
        <end position="307"/>
    </location>
</feature>
<dbReference type="PANTHER" id="PTHR43436">
    <property type="entry name" value="ARAC-FAMILY TRANSCRIPTIONAL REGULATOR"/>
    <property type="match status" value="1"/>
</dbReference>
<organism evidence="5">
    <name type="scientific">Thermogemmatispora argillosa</name>
    <dbReference type="NCBI Taxonomy" id="2045280"/>
    <lineage>
        <taxon>Bacteria</taxon>
        <taxon>Bacillati</taxon>
        <taxon>Chloroflexota</taxon>
        <taxon>Ktedonobacteria</taxon>
        <taxon>Thermogemmatisporales</taxon>
        <taxon>Thermogemmatisporaceae</taxon>
        <taxon>Thermogemmatispora</taxon>
    </lineage>
</organism>
<sequence length="320" mass="36191">MTITAIAERERQQDERTLRQLQAQREELAERIARAVPRDGAVELLEGLTLARLSSPSTPLPSVAEPSLCVIAQGRKEVLVERNRYEYDPFHYLLATVELPRFSRVIEASPERPYLSLTLRLTPSQVTEVLLSAGYVPKRSSAHAVNVSPLDERLLDAVVRLVRLLDTPEEAPVLMPLVTREIIYRLLIGEQGRRLCHLVLQGGLPSEIASAIAYLRRHFSEPLRIEHLARELGMSVSSLHHHFKAVTGLSPLRYVKQLRLQEARRLLLNEGLDATSVAFRVGYQDVSHFNRDYRALFGLPPVRDVQRLRQELARLGTGSD</sequence>
<protein>
    <submittedName>
        <fullName evidence="5">AraC family transcriptional regulator</fullName>
    </submittedName>
</protein>